<dbReference type="SUPFAM" id="SSF53067">
    <property type="entry name" value="Actin-like ATPase domain"/>
    <property type="match status" value="2"/>
</dbReference>
<evidence type="ECO:0000256" key="1">
    <source>
        <dbReference type="ARBA" id="ARBA00009225"/>
    </source>
</evidence>
<dbReference type="GO" id="GO:0008865">
    <property type="term" value="F:fructokinase activity"/>
    <property type="evidence" value="ECO:0007669"/>
    <property type="project" value="TreeGrafter"/>
</dbReference>
<protein>
    <recommendedName>
        <fullName evidence="6">Phosphotransferase</fullName>
        <ecNumber evidence="6">2.7.1.-</ecNumber>
    </recommendedName>
</protein>
<reference evidence="9 10" key="1">
    <citation type="journal article" date="2014" name="BMC Genomics">
        <title>Comparative genome sequencing reveals chemotype-specific gene clusters in the toxigenic black mold Stachybotrys.</title>
        <authorList>
            <person name="Semeiks J."/>
            <person name="Borek D."/>
            <person name="Otwinowski Z."/>
            <person name="Grishin N.V."/>
        </authorList>
    </citation>
    <scope>NUCLEOTIDE SEQUENCE [LARGE SCALE GENOMIC DNA]</scope>
    <source>
        <strain evidence="9 10">IBT 40285</strain>
    </source>
</reference>
<keyword evidence="4 6" id="KW-0418">Kinase</keyword>
<dbReference type="EC" id="2.7.1.-" evidence="6"/>
<dbReference type="InterPro" id="IPR022672">
    <property type="entry name" value="Hexokinase_N"/>
</dbReference>
<keyword evidence="3 6" id="KW-0547">Nucleotide-binding</keyword>
<dbReference type="GO" id="GO:0004340">
    <property type="term" value="F:glucokinase activity"/>
    <property type="evidence" value="ECO:0007669"/>
    <property type="project" value="TreeGrafter"/>
</dbReference>
<dbReference type="UniPathway" id="UPA00109">
    <property type="reaction ID" value="UER00180"/>
</dbReference>
<evidence type="ECO:0000256" key="6">
    <source>
        <dbReference type="RuleBase" id="RU362007"/>
    </source>
</evidence>
<accession>A0A084QDE9</accession>
<dbReference type="GO" id="GO:0001678">
    <property type="term" value="P:intracellular glucose homeostasis"/>
    <property type="evidence" value="ECO:0007669"/>
    <property type="project" value="InterPro"/>
</dbReference>
<dbReference type="GO" id="GO:0005524">
    <property type="term" value="F:ATP binding"/>
    <property type="evidence" value="ECO:0007669"/>
    <property type="project" value="UniProtKB-UniRule"/>
</dbReference>
<dbReference type="InParanoid" id="A0A084QDE9"/>
<dbReference type="PANTHER" id="PTHR19443">
    <property type="entry name" value="HEXOKINASE"/>
    <property type="match status" value="1"/>
</dbReference>
<feature type="domain" description="Hexokinase N-terminal" evidence="7">
    <location>
        <begin position="70"/>
        <end position="258"/>
    </location>
</feature>
<dbReference type="GO" id="GO:0005829">
    <property type="term" value="C:cytosol"/>
    <property type="evidence" value="ECO:0007669"/>
    <property type="project" value="TreeGrafter"/>
</dbReference>
<evidence type="ECO:0000256" key="3">
    <source>
        <dbReference type="ARBA" id="ARBA00022741"/>
    </source>
</evidence>
<keyword evidence="5 6" id="KW-0067">ATP-binding</keyword>
<keyword evidence="2 6" id="KW-0808">Transferase</keyword>
<dbReference type="GO" id="GO:0006013">
    <property type="term" value="P:mannose metabolic process"/>
    <property type="evidence" value="ECO:0007669"/>
    <property type="project" value="TreeGrafter"/>
</dbReference>
<keyword evidence="10" id="KW-1185">Reference proteome</keyword>
<organism evidence="9 10">
    <name type="scientific">Stachybotrys chlorohalonatus (strain IBT 40285)</name>
    <dbReference type="NCBI Taxonomy" id="1283841"/>
    <lineage>
        <taxon>Eukaryota</taxon>
        <taxon>Fungi</taxon>
        <taxon>Dikarya</taxon>
        <taxon>Ascomycota</taxon>
        <taxon>Pezizomycotina</taxon>
        <taxon>Sordariomycetes</taxon>
        <taxon>Hypocreomycetidae</taxon>
        <taxon>Hypocreales</taxon>
        <taxon>Stachybotryaceae</taxon>
        <taxon>Stachybotrys</taxon>
    </lineage>
</organism>
<dbReference type="InterPro" id="IPR001312">
    <property type="entry name" value="Hexokinase"/>
</dbReference>
<dbReference type="Gene3D" id="3.40.367.20">
    <property type="match status" value="1"/>
</dbReference>
<dbReference type="PANTHER" id="PTHR19443:SF24">
    <property type="entry name" value="PHOSPHOTRANSFERASE"/>
    <property type="match status" value="1"/>
</dbReference>
<name>A0A084QDE9_STAC4</name>
<evidence type="ECO:0000256" key="2">
    <source>
        <dbReference type="ARBA" id="ARBA00022679"/>
    </source>
</evidence>
<evidence type="ECO:0000256" key="4">
    <source>
        <dbReference type="ARBA" id="ARBA00022777"/>
    </source>
</evidence>
<dbReference type="InterPro" id="IPR043129">
    <property type="entry name" value="ATPase_NBD"/>
</dbReference>
<dbReference type="GO" id="GO:0005739">
    <property type="term" value="C:mitochondrion"/>
    <property type="evidence" value="ECO:0007669"/>
    <property type="project" value="TreeGrafter"/>
</dbReference>
<dbReference type="CDD" id="cd24000">
    <property type="entry name" value="ASKHA_NBD_HK"/>
    <property type="match status" value="1"/>
</dbReference>
<feature type="domain" description="Hexokinase C-terminal" evidence="8">
    <location>
        <begin position="265"/>
        <end position="533"/>
    </location>
</feature>
<evidence type="ECO:0000256" key="5">
    <source>
        <dbReference type="ARBA" id="ARBA00022840"/>
    </source>
</evidence>
<dbReference type="EMBL" id="KL660821">
    <property type="protein sequence ID" value="KFA61984.1"/>
    <property type="molecule type" value="Genomic_DNA"/>
</dbReference>
<dbReference type="GO" id="GO:0006096">
    <property type="term" value="P:glycolytic process"/>
    <property type="evidence" value="ECO:0007669"/>
    <property type="project" value="UniProtKB-UniPathway"/>
</dbReference>
<dbReference type="STRING" id="1283841.A0A084QDE9"/>
<dbReference type="GO" id="GO:0006006">
    <property type="term" value="P:glucose metabolic process"/>
    <property type="evidence" value="ECO:0007669"/>
    <property type="project" value="TreeGrafter"/>
</dbReference>
<dbReference type="InterPro" id="IPR022673">
    <property type="entry name" value="Hexokinase_C"/>
</dbReference>
<evidence type="ECO:0000313" key="10">
    <source>
        <dbReference type="Proteomes" id="UP000028524"/>
    </source>
</evidence>
<comment type="similarity">
    <text evidence="1 6">Belongs to the hexokinase family.</text>
</comment>
<dbReference type="Pfam" id="PF03727">
    <property type="entry name" value="Hexokinase_2"/>
    <property type="match status" value="1"/>
</dbReference>
<dbReference type="OMA" id="PDFQPFE"/>
<evidence type="ECO:0000259" key="7">
    <source>
        <dbReference type="Pfam" id="PF00349"/>
    </source>
</evidence>
<evidence type="ECO:0000313" key="9">
    <source>
        <dbReference type="EMBL" id="KFA61984.1"/>
    </source>
</evidence>
<gene>
    <name evidence="9" type="ORF">S40285_07594</name>
</gene>
<dbReference type="GO" id="GO:0019158">
    <property type="term" value="F:mannokinase activity"/>
    <property type="evidence" value="ECO:0007669"/>
    <property type="project" value="TreeGrafter"/>
</dbReference>
<dbReference type="PRINTS" id="PR00475">
    <property type="entry name" value="HEXOKINASE"/>
</dbReference>
<dbReference type="Pfam" id="PF00349">
    <property type="entry name" value="Hexokinase_1"/>
    <property type="match status" value="1"/>
</dbReference>
<sequence length="535" mass="57924">MSDLRKSFIAAIVKSLIRGKSLIQALLSFWISPLVIETVGKPQITTTPIQTVQEFLKEAEASLIGPVSGDGLLQLSAGLKKQFLERLLSDPQCMIPSYVHQLPTGLESGQYLALDVGGSTLRVALVGLRGSKEQSRRVSEIISIRCFSIDKTIKHLEGMAFFDWMAGRIVETLSTTQVKEEGSSRALPIALSWSFPIEQTSLGSGKLQGMGKGFYANKGLIGQDLKDIVRLACQHHGLEVELKAILNDSSACLLSQSYSHVSTRFGVILGTGVNIAAYLPTSIIGRFKFGQRPPSWFEEASHVIVNTELGMFGRHMLPLMKWDIELLQGHARPDFQPLEHLVSGMYLGELGRLALVDAIQSTGIFGGVVPPSLTIPYAMGADMLAAIESDVSSDLVDAGRMFAERHPSTHVPTAADMSVLRSLASFISVRSSAILATCVYTLWDLRLDSQQSFIETLPAASQARVEAEAELRLPITTVSCNGSIVEKYPGYFASFQRYVNQLVQGSGRAEVGDIELVPAEESALLGAAVALACVN</sequence>
<keyword evidence="6" id="KW-0324">Glycolysis</keyword>
<dbReference type="Gene3D" id="3.30.420.40">
    <property type="match status" value="1"/>
</dbReference>
<dbReference type="GO" id="GO:0005536">
    <property type="term" value="F:D-glucose binding"/>
    <property type="evidence" value="ECO:0007669"/>
    <property type="project" value="InterPro"/>
</dbReference>
<dbReference type="HOGENOM" id="CLU_014393_4_1_1"/>
<dbReference type="PROSITE" id="PS51748">
    <property type="entry name" value="HEXOKINASE_2"/>
    <property type="match status" value="1"/>
</dbReference>
<dbReference type="OrthoDB" id="419537at2759"/>
<evidence type="ECO:0000259" key="8">
    <source>
        <dbReference type="Pfam" id="PF03727"/>
    </source>
</evidence>
<dbReference type="AlphaFoldDB" id="A0A084QDE9"/>
<dbReference type="Proteomes" id="UP000028524">
    <property type="component" value="Unassembled WGS sequence"/>
</dbReference>
<proteinExistence type="inferred from homology"/>